<dbReference type="EMBL" id="PVBQ01000015">
    <property type="protein sequence ID" value="PRD46273.1"/>
    <property type="molecule type" value="Genomic_DNA"/>
</dbReference>
<sequence length="128" mass="14992">MATDYYKSSEYFALEPPDSVSVKVWESLMKKVKEYSFKEKIGDVRIPPPKFNFSVYNQIVFYEDNVPVCFICMNDKDNLISFNKSVYDIAESGLDSIRSMLNINCKNEEYVYEQSDAYSTRKEIKVIQ</sequence>
<dbReference type="Proteomes" id="UP000239711">
    <property type="component" value="Unassembled WGS sequence"/>
</dbReference>
<accession>A0A2S9J0F6</accession>
<evidence type="ECO:0000313" key="1">
    <source>
        <dbReference type="EMBL" id="PRD46273.1"/>
    </source>
</evidence>
<proteinExistence type="predicted"/>
<protein>
    <submittedName>
        <fullName evidence="1">Uncharacterized protein</fullName>
    </submittedName>
</protein>
<gene>
    <name evidence="1" type="ORF">C5745_15920</name>
</gene>
<organism evidence="1 2">
    <name type="scientific">Sphingobacterium haloxyli</name>
    <dbReference type="NCBI Taxonomy" id="2100533"/>
    <lineage>
        <taxon>Bacteria</taxon>
        <taxon>Pseudomonadati</taxon>
        <taxon>Bacteroidota</taxon>
        <taxon>Sphingobacteriia</taxon>
        <taxon>Sphingobacteriales</taxon>
        <taxon>Sphingobacteriaceae</taxon>
        <taxon>Sphingobacterium</taxon>
    </lineage>
</organism>
<reference evidence="1 2" key="1">
    <citation type="submission" date="2018-02" db="EMBL/GenBank/DDBJ databases">
        <title>The draft genome of Sphingobacterium sp. 5JN-11.</title>
        <authorList>
            <person name="Liu L."/>
            <person name="Li L."/>
            <person name="Liang L."/>
            <person name="Zhang X."/>
            <person name="Wang T."/>
        </authorList>
    </citation>
    <scope>NUCLEOTIDE SEQUENCE [LARGE SCALE GENOMIC DNA]</scope>
    <source>
        <strain evidence="1 2">5JN-11</strain>
    </source>
</reference>
<comment type="caution">
    <text evidence="1">The sequence shown here is derived from an EMBL/GenBank/DDBJ whole genome shotgun (WGS) entry which is preliminary data.</text>
</comment>
<dbReference type="AlphaFoldDB" id="A0A2S9J0F6"/>
<keyword evidence="2" id="KW-1185">Reference proteome</keyword>
<evidence type="ECO:0000313" key="2">
    <source>
        <dbReference type="Proteomes" id="UP000239711"/>
    </source>
</evidence>
<name>A0A2S9J0F6_9SPHI</name>